<dbReference type="Proteomes" id="UP001519460">
    <property type="component" value="Unassembled WGS sequence"/>
</dbReference>
<dbReference type="InterPro" id="IPR053879">
    <property type="entry name" value="HYDIN_VesB_CFA65-like_Ig"/>
</dbReference>
<dbReference type="Pfam" id="PF24798">
    <property type="entry name" value="Ig-CFAP74_4th"/>
    <property type="match status" value="1"/>
</dbReference>
<feature type="domain" description="HYDIN/VesB/CFA65-like Ig-like" evidence="7">
    <location>
        <begin position="1286"/>
        <end position="1384"/>
    </location>
</feature>
<evidence type="ECO:0000256" key="5">
    <source>
        <dbReference type="ARBA" id="ARBA00023273"/>
    </source>
</evidence>
<reference evidence="9 10" key="1">
    <citation type="journal article" date="2023" name="Sci. Data">
        <title>Genome assembly of the Korean intertidal mud-creeper Batillaria attramentaria.</title>
        <authorList>
            <person name="Patra A.K."/>
            <person name="Ho P.T."/>
            <person name="Jun S."/>
            <person name="Lee S.J."/>
            <person name="Kim Y."/>
            <person name="Won Y.J."/>
        </authorList>
    </citation>
    <scope>NUCLEOTIDE SEQUENCE [LARGE SCALE GENOMIC DNA]</scope>
    <source>
        <strain evidence="9">Wonlab-2016</strain>
    </source>
</reference>
<evidence type="ECO:0000256" key="6">
    <source>
        <dbReference type="SAM" id="MobiDB-lite"/>
    </source>
</evidence>
<dbReference type="PANTHER" id="PTHR23053:SF0">
    <property type="entry name" value="HYDROCEPHALUS-INDUCING PROTEIN HOMOLOG"/>
    <property type="match status" value="1"/>
</dbReference>
<keyword evidence="4" id="KW-0969">Cilium</keyword>
<feature type="domain" description="HYDIN/VesB/CFA65-like Ig-like" evidence="7">
    <location>
        <begin position="1067"/>
        <end position="1162"/>
    </location>
</feature>
<evidence type="ECO:0000256" key="3">
    <source>
        <dbReference type="ARBA" id="ARBA00022490"/>
    </source>
</evidence>
<evidence type="ECO:0000313" key="9">
    <source>
        <dbReference type="EMBL" id="KAK7505819.1"/>
    </source>
</evidence>
<dbReference type="GO" id="GO:0005737">
    <property type="term" value="C:cytoplasm"/>
    <property type="evidence" value="ECO:0007669"/>
    <property type="project" value="UniProtKB-SubCell"/>
</dbReference>
<keyword evidence="3" id="KW-0963">Cytoplasm</keyword>
<evidence type="ECO:0000259" key="7">
    <source>
        <dbReference type="Pfam" id="PF22544"/>
    </source>
</evidence>
<dbReference type="InterPro" id="IPR056310">
    <property type="entry name" value="Ig-CFAP74_4th"/>
</dbReference>
<proteinExistence type="predicted"/>
<keyword evidence="5" id="KW-0966">Cell projection</keyword>
<dbReference type="PANTHER" id="PTHR23053">
    <property type="entry name" value="DLEC1 DELETED IN LUNG AND ESOPHAGEAL CANCER 1"/>
    <property type="match status" value="1"/>
</dbReference>
<evidence type="ECO:0008006" key="11">
    <source>
        <dbReference type="Google" id="ProtNLM"/>
    </source>
</evidence>
<organism evidence="9 10">
    <name type="scientific">Batillaria attramentaria</name>
    <dbReference type="NCBI Taxonomy" id="370345"/>
    <lineage>
        <taxon>Eukaryota</taxon>
        <taxon>Metazoa</taxon>
        <taxon>Spiralia</taxon>
        <taxon>Lophotrochozoa</taxon>
        <taxon>Mollusca</taxon>
        <taxon>Gastropoda</taxon>
        <taxon>Caenogastropoda</taxon>
        <taxon>Sorbeoconcha</taxon>
        <taxon>Cerithioidea</taxon>
        <taxon>Batillariidae</taxon>
        <taxon>Batillaria</taxon>
    </lineage>
</organism>
<comment type="caution">
    <text evidence="9">The sequence shown here is derived from an EMBL/GenBank/DDBJ whole genome shotgun (WGS) entry which is preliminary data.</text>
</comment>
<feature type="domain" description="CFAP74 fourth Ig-like" evidence="8">
    <location>
        <begin position="844"/>
        <end position="930"/>
    </location>
</feature>
<dbReference type="InterPro" id="IPR033305">
    <property type="entry name" value="Hydin-like"/>
</dbReference>
<accession>A0ABD0M1N4</accession>
<comment type="subcellular location">
    <subcellularLocation>
        <location evidence="1">Cell projection</location>
        <location evidence="1">Cilium</location>
    </subcellularLocation>
    <subcellularLocation>
        <location evidence="2">Cytoplasm</location>
    </subcellularLocation>
</comment>
<gene>
    <name evidence="9" type="ORF">BaRGS_00003090</name>
</gene>
<evidence type="ECO:0000256" key="4">
    <source>
        <dbReference type="ARBA" id="ARBA00023069"/>
    </source>
</evidence>
<name>A0ABD0M1N4_9CAEN</name>
<dbReference type="Gene3D" id="2.60.40.10">
    <property type="entry name" value="Immunoglobulins"/>
    <property type="match status" value="11"/>
</dbReference>
<feature type="region of interest" description="Disordered" evidence="6">
    <location>
        <begin position="518"/>
        <end position="544"/>
    </location>
</feature>
<feature type="compositionally biased region" description="Polar residues" evidence="6">
    <location>
        <begin position="518"/>
        <end position="531"/>
    </location>
</feature>
<evidence type="ECO:0000259" key="8">
    <source>
        <dbReference type="Pfam" id="PF24798"/>
    </source>
</evidence>
<evidence type="ECO:0000313" key="10">
    <source>
        <dbReference type="Proteomes" id="UP001519460"/>
    </source>
</evidence>
<dbReference type="EMBL" id="JACVVK020000009">
    <property type="protein sequence ID" value="KAK7505819.1"/>
    <property type="molecule type" value="Genomic_DNA"/>
</dbReference>
<dbReference type="GO" id="GO:0005929">
    <property type="term" value="C:cilium"/>
    <property type="evidence" value="ECO:0007669"/>
    <property type="project" value="UniProtKB-SubCell"/>
</dbReference>
<evidence type="ECO:0000256" key="1">
    <source>
        <dbReference type="ARBA" id="ARBA00004138"/>
    </source>
</evidence>
<keyword evidence="10" id="KW-1185">Reference proteome</keyword>
<sequence>MAYEWCKWLKPQSDFVDRQEAAGQSRLVLGMFTIFPAFGIIPPNSQQMITVDCVAESQGRAEEEVSIDITERDPKTYPHGIPYKLIAEACIPSINIEDVGSIFEEHRICKNLSVWQHSNDMESGGVYGEEEKKFVFNNVIVGRKAKARFKISNTTKVPCDVLFQLKPVSQKGAPKVQEIFEVEPQRAQIANHSHMYVTISFTPPSMQAYNAMFEASIEGVAQNQARGKALTFEVAGEGNLPRVAVSKPTVRNKRGQPLLLFKRILLGTTQNLPLELYNDGTLPCKVDIDLIDPDEAFQLQPTGATKDVLGGYDFDNPDLYKRPHTASVVINVGEAATFDAVYHPTQAQRSQAHVRLSVIDNQYEDSIVQLVGEGYIDEITLDNISSIPQTLVAPEDQEGNMAEDDVAAAKPNLMKFGDCYINEARSLALTMTNHSKTDCVRFSWPEHPQLRFSPQVGHLHAGCSKDVTVTFRADAPKTMTEEVVPARVVKITFEKPIEQVSDWDDRIRTVKWVDVGPTPTQTADSSQVKSQPPTPHTTRPLKKKIIETEPEPAYSEVVESARNVDLLVSAVADYCKFSCKCENVMFRNTLMFQTRVYEISLRNQGSVAMDFSWQVVMDNFSPSLQRSVTFMSEGERPESRVDIVEASYVPFAIEPQFGTVQPGKKAVCIVKFSPLDVNDIPNLEKDTQGPVVGLKGRSLMPYCHFELPDSDYITGARRNPELRGPNGAPPGSTLDPNTRVVEFDVIGMGVHAVREFNIVNPTNEKYEFEWRCEDEADHRTPPCFKCLYPSGEVRSGRKSKVGFEFVSSKLDLVESFWRFVIPSQDISVPFLLVGNTHEPNVTMDRSHLNFKALLIGREAMETVYLINNENLPFNFHFVEDSCHSEGYASHIVVEPMFGQIPPKSRLAVNLYFAPTTEKEVNFNLVCKIQRRAMPLTLNVKAEGYTMNCVLLCEDSAGNRVQLSSRGINQISFADVEVNETALRQLFILNSGKFNFDYTWHLNESAASRRDIVKIEPSSGGVMCGETQQCTLSFCPPMRMSLRGCELQLRVSNGPNYTINIIGQGVTPGLHFSFHSHNFGNVFVHRAGLPVHSVTLTLTNKDRKEISVDCLYEATAHLHHTFEARVIPAGESIGIPFTFYPREARRYQELVTFEINGLSKQTVEFIGTGCDMKVEVADSKNKTVSLGARYVGDVVKKYIPIVNNSPAPITFHLAFTPSSPKLQSAEVLSVAPTGQITLDPRGGTTKVEIIFKPKTRIPAFTEEVLLECAGLSQTLFVLRGSCVGMEVNLDTDALPFGTVYQRSQTTRKLIMSNTGDMNTRFRWDVDSFLPDFSITPVEGYITPGMEVTFDVNFHPQKVSADIRYDKIRCFMDGGPHKPVYLTLTGSCTGIPPVKEVQNFSTQVRGKDVKMISIPNRTNQHWELTPVIEGEYWTGPVTFSVDPQQTKQYELTYKPLTMTTENKKHNGTIFFPLPDGTGLFFNLVGTAELPKANAKITREVPCKTTYIEPLTVVNWLKKPQRFRVKIEPIKPDKLDPGTTVKGMEYIDVPANNKKDYKLNFYAYREGTFILKVIFYNEQTGEYQFFEVNIRATKAGVIANIELSTPVRQSVPHTIRMDNPLNFPVSFNASCNVPEVLMPTQLSVPAQSQGRFNFEYQPLKVGDTQGKIEFNSSDLGQFTYDLTLHATQASPEKAIYFRTCLGQSQVQTGKFLNYAKQKTDYACKVDNSDFHVDKTVAAAPGSTGGTEVALEVTFEPSKLGEQRALLTVTSAVGGEYTFPLFGTCVPPKPQGPFTVKAGATTPLIFRNVFSNTTAFTFQVDNPLFHLTKQTETIRSKKDHRIVVGFDGNDSGSKAAVMGRLVVSCARSAGGNQSVQWVYYLKGVTP</sequence>
<evidence type="ECO:0000256" key="2">
    <source>
        <dbReference type="ARBA" id="ARBA00004496"/>
    </source>
</evidence>
<dbReference type="InterPro" id="IPR013783">
    <property type="entry name" value="Ig-like_fold"/>
</dbReference>
<protein>
    <recommendedName>
        <fullName evidence="11">Hydrocephalus-inducing protein</fullName>
    </recommendedName>
</protein>
<dbReference type="Pfam" id="PF22544">
    <property type="entry name" value="HYDIN_VesB_CFA65-like_Ig"/>
    <property type="match status" value="2"/>
</dbReference>